<organism evidence="4 5">
    <name type="scientific">Tricholomella constricta</name>
    <dbReference type="NCBI Taxonomy" id="117010"/>
    <lineage>
        <taxon>Eukaryota</taxon>
        <taxon>Fungi</taxon>
        <taxon>Dikarya</taxon>
        <taxon>Basidiomycota</taxon>
        <taxon>Agaricomycotina</taxon>
        <taxon>Agaricomycetes</taxon>
        <taxon>Agaricomycetidae</taxon>
        <taxon>Agaricales</taxon>
        <taxon>Tricholomatineae</taxon>
        <taxon>Lyophyllaceae</taxon>
        <taxon>Tricholomella</taxon>
    </lineage>
</organism>
<dbReference type="Pfam" id="PF20152">
    <property type="entry name" value="DUF6534"/>
    <property type="match status" value="1"/>
</dbReference>
<dbReference type="InterPro" id="IPR045339">
    <property type="entry name" value="DUF6534"/>
</dbReference>
<keyword evidence="2" id="KW-0472">Membrane</keyword>
<dbReference type="Proteomes" id="UP000565441">
    <property type="component" value="Unassembled WGS sequence"/>
</dbReference>
<proteinExistence type="predicted"/>
<keyword evidence="5" id="KW-1185">Reference proteome</keyword>
<evidence type="ECO:0000313" key="5">
    <source>
        <dbReference type="Proteomes" id="UP000565441"/>
    </source>
</evidence>
<feature type="transmembrane region" description="Helical" evidence="2">
    <location>
        <begin position="20"/>
        <end position="45"/>
    </location>
</feature>
<sequence length="357" mass="39335">MSLPGTAPPLALPAFDNTLGALLVGGLVATGLWGVTCVQTFTFFARNSRDQALFKLMIAFLCVSFERALDTFDSILNGHILYHYLVTNYLNPTAIMEVIWSVIIHVAATSVSNFIIRSMFAYRFFRLSKGNIPVTGWIMAASLTDLVCGLVITVKAFGITSYLELDKLSSLLYLNFAAGTTSDLSVALALSWLLIKSRTGFRRYSHLPTDDQSELTEGTKRTDSLINILMAYAVNTGLIVAIDAALGMITYAVMPNNFIFLGFYLLLSKLYLNSYLATLNARDDLREKIEDPVSIHLSQMSGPRHHSATQSSNLEKGSRAETVAISVRTLVEKSNDNDNNADADEYRTPSHSIARVY</sequence>
<feature type="domain" description="DUF6534" evidence="3">
    <location>
        <begin position="180"/>
        <end position="283"/>
    </location>
</feature>
<keyword evidence="2" id="KW-1133">Transmembrane helix</keyword>
<feature type="transmembrane region" description="Helical" evidence="2">
    <location>
        <begin position="89"/>
        <end position="116"/>
    </location>
</feature>
<reference evidence="4 5" key="1">
    <citation type="journal article" date="2020" name="ISME J.">
        <title>Uncovering the hidden diversity of litter-decomposition mechanisms in mushroom-forming fungi.</title>
        <authorList>
            <person name="Floudas D."/>
            <person name="Bentzer J."/>
            <person name="Ahren D."/>
            <person name="Johansson T."/>
            <person name="Persson P."/>
            <person name="Tunlid A."/>
        </authorList>
    </citation>
    <scope>NUCLEOTIDE SEQUENCE [LARGE SCALE GENOMIC DNA]</scope>
    <source>
        <strain evidence="4 5">CBS 661.87</strain>
    </source>
</reference>
<evidence type="ECO:0000313" key="4">
    <source>
        <dbReference type="EMBL" id="KAF5381703.1"/>
    </source>
</evidence>
<dbReference type="PANTHER" id="PTHR40465">
    <property type="entry name" value="CHROMOSOME 1, WHOLE GENOME SHOTGUN SEQUENCE"/>
    <property type="match status" value="1"/>
</dbReference>
<feature type="transmembrane region" description="Helical" evidence="2">
    <location>
        <begin position="171"/>
        <end position="195"/>
    </location>
</feature>
<dbReference type="EMBL" id="JAACJP010000010">
    <property type="protein sequence ID" value="KAF5381703.1"/>
    <property type="molecule type" value="Genomic_DNA"/>
</dbReference>
<protein>
    <recommendedName>
        <fullName evidence="3">DUF6534 domain-containing protein</fullName>
    </recommendedName>
</protein>
<feature type="transmembrane region" description="Helical" evidence="2">
    <location>
        <begin position="137"/>
        <end position="159"/>
    </location>
</feature>
<dbReference type="AlphaFoldDB" id="A0A8H5HE59"/>
<gene>
    <name evidence="4" type="ORF">D9615_005604</name>
</gene>
<feature type="transmembrane region" description="Helical" evidence="2">
    <location>
        <begin position="229"/>
        <end position="252"/>
    </location>
</feature>
<accession>A0A8H5HE59</accession>
<dbReference type="PANTHER" id="PTHR40465:SF1">
    <property type="entry name" value="DUF6534 DOMAIN-CONTAINING PROTEIN"/>
    <property type="match status" value="1"/>
</dbReference>
<feature type="transmembrane region" description="Helical" evidence="2">
    <location>
        <begin position="258"/>
        <end position="278"/>
    </location>
</feature>
<feature type="transmembrane region" description="Helical" evidence="2">
    <location>
        <begin position="52"/>
        <end position="69"/>
    </location>
</feature>
<feature type="region of interest" description="Disordered" evidence="1">
    <location>
        <begin position="296"/>
        <end position="319"/>
    </location>
</feature>
<dbReference type="OrthoDB" id="3214861at2759"/>
<evidence type="ECO:0000256" key="1">
    <source>
        <dbReference type="SAM" id="MobiDB-lite"/>
    </source>
</evidence>
<feature type="region of interest" description="Disordered" evidence="1">
    <location>
        <begin position="334"/>
        <end position="357"/>
    </location>
</feature>
<evidence type="ECO:0000259" key="3">
    <source>
        <dbReference type="Pfam" id="PF20152"/>
    </source>
</evidence>
<name>A0A8H5HE59_9AGAR</name>
<comment type="caution">
    <text evidence="4">The sequence shown here is derived from an EMBL/GenBank/DDBJ whole genome shotgun (WGS) entry which is preliminary data.</text>
</comment>
<evidence type="ECO:0000256" key="2">
    <source>
        <dbReference type="SAM" id="Phobius"/>
    </source>
</evidence>
<keyword evidence="2" id="KW-0812">Transmembrane</keyword>